<dbReference type="InterPro" id="IPR012337">
    <property type="entry name" value="RNaseH-like_sf"/>
</dbReference>
<feature type="binding site" evidence="14 15">
    <location>
        <position position="206"/>
    </location>
    <ligand>
        <name>a divalent metal cation</name>
        <dbReference type="ChEBI" id="CHEBI:60240"/>
    </ligand>
</feature>
<evidence type="ECO:0000256" key="6">
    <source>
        <dbReference type="ARBA" id="ARBA00012180"/>
    </source>
</evidence>
<keyword evidence="12 14" id="KW-0378">Hydrolase</keyword>
<organism evidence="18 19">
    <name type="scientific">Alkalicoccus urumqiensis</name>
    <name type="common">Bacillus urumqiensis</name>
    <dbReference type="NCBI Taxonomy" id="1548213"/>
    <lineage>
        <taxon>Bacteria</taxon>
        <taxon>Bacillati</taxon>
        <taxon>Bacillota</taxon>
        <taxon>Bacilli</taxon>
        <taxon>Bacillales</taxon>
        <taxon>Bacillaceae</taxon>
        <taxon>Alkalicoccus</taxon>
    </lineage>
</organism>
<dbReference type="GO" id="GO:0005737">
    <property type="term" value="C:cytoplasm"/>
    <property type="evidence" value="ECO:0007669"/>
    <property type="project" value="UniProtKB-SubCell"/>
</dbReference>
<dbReference type="CDD" id="cd14796">
    <property type="entry name" value="RNAse_HIII_N"/>
    <property type="match status" value="1"/>
</dbReference>
<dbReference type="Gene3D" id="3.30.310.10">
    <property type="entry name" value="TATA-Binding Protein"/>
    <property type="match status" value="1"/>
</dbReference>
<keyword evidence="8 14" id="KW-0963">Cytoplasm</keyword>
<keyword evidence="19" id="KW-1185">Reference proteome</keyword>
<feature type="region of interest" description="Disordered" evidence="16">
    <location>
        <begin position="59"/>
        <end position="85"/>
    </location>
</feature>
<dbReference type="InterPro" id="IPR001352">
    <property type="entry name" value="RNase_HII/HIII"/>
</dbReference>
<protein>
    <recommendedName>
        <fullName evidence="7 14">Ribonuclease HIII</fullName>
        <shortName evidence="14">RNase HIII</shortName>
        <ecNumber evidence="6 14">3.1.26.4</ecNumber>
    </recommendedName>
</protein>
<dbReference type="PROSITE" id="PS51975">
    <property type="entry name" value="RNASE_H_2"/>
    <property type="match status" value="1"/>
</dbReference>
<dbReference type="Gene3D" id="3.30.420.10">
    <property type="entry name" value="Ribonuclease H-like superfamily/Ribonuclease H"/>
    <property type="match status" value="1"/>
</dbReference>
<evidence type="ECO:0000313" key="18">
    <source>
        <dbReference type="EMBL" id="PRO64957.1"/>
    </source>
</evidence>
<dbReference type="AlphaFoldDB" id="A0A2P6MFD2"/>
<comment type="caution">
    <text evidence="18">The sequence shown here is derived from an EMBL/GenBank/DDBJ whole genome shotgun (WGS) entry which is preliminary data.</text>
</comment>
<dbReference type="OrthoDB" id="9777935at2"/>
<evidence type="ECO:0000256" key="2">
    <source>
        <dbReference type="ARBA" id="ARBA00001946"/>
    </source>
</evidence>
<feature type="binding site" evidence="14 15">
    <location>
        <position position="100"/>
    </location>
    <ligand>
        <name>a divalent metal cation</name>
        <dbReference type="ChEBI" id="CHEBI:60240"/>
    </ligand>
</feature>
<dbReference type="GO" id="GO:0003723">
    <property type="term" value="F:RNA binding"/>
    <property type="evidence" value="ECO:0007669"/>
    <property type="project" value="UniProtKB-UniRule"/>
</dbReference>
<evidence type="ECO:0000256" key="10">
    <source>
        <dbReference type="ARBA" id="ARBA00022723"/>
    </source>
</evidence>
<evidence type="ECO:0000256" key="9">
    <source>
        <dbReference type="ARBA" id="ARBA00022722"/>
    </source>
</evidence>
<keyword evidence="11 14" id="KW-0255">Endonuclease</keyword>
<dbReference type="FunFam" id="3.30.420.10:FF:000047">
    <property type="entry name" value="Ribonuclease HIII"/>
    <property type="match status" value="1"/>
</dbReference>
<reference evidence="18 19" key="1">
    <citation type="submission" date="2018-03" db="EMBL/GenBank/DDBJ databases">
        <title>Bacillus urumqiensis sp. nov., a moderately haloalkaliphilic bacterium isolated from a salt lake.</title>
        <authorList>
            <person name="Zhao B."/>
            <person name="Liao Z."/>
        </authorList>
    </citation>
    <scope>NUCLEOTIDE SEQUENCE [LARGE SCALE GENOMIC DNA]</scope>
    <source>
        <strain evidence="18 19">BZ-SZ-XJ18</strain>
    </source>
</reference>
<evidence type="ECO:0000256" key="1">
    <source>
        <dbReference type="ARBA" id="ARBA00000077"/>
    </source>
</evidence>
<dbReference type="EC" id="3.1.26.4" evidence="6 14"/>
<dbReference type="NCBIfam" id="TIGR00716">
    <property type="entry name" value="rnhC"/>
    <property type="match status" value="1"/>
</dbReference>
<dbReference type="InterPro" id="IPR024567">
    <property type="entry name" value="RNase_HII/HIII_dom"/>
</dbReference>
<feature type="domain" description="RNase H type-2" evidence="17">
    <location>
        <begin position="93"/>
        <end position="310"/>
    </location>
</feature>
<dbReference type="InterPro" id="IPR024568">
    <property type="entry name" value="RNase_HIII_N"/>
</dbReference>
<dbReference type="GO" id="GO:0000287">
    <property type="term" value="F:magnesium ion binding"/>
    <property type="evidence" value="ECO:0007669"/>
    <property type="project" value="UniProtKB-UniRule"/>
</dbReference>
<dbReference type="Pfam" id="PF11858">
    <property type="entry name" value="DUF3378"/>
    <property type="match status" value="1"/>
</dbReference>
<dbReference type="GO" id="GO:0006298">
    <property type="term" value="P:mismatch repair"/>
    <property type="evidence" value="ECO:0007669"/>
    <property type="project" value="TreeGrafter"/>
</dbReference>
<keyword evidence="13 14" id="KW-0460">Magnesium</keyword>
<dbReference type="CDD" id="cd06590">
    <property type="entry name" value="RNase_HII_bacteria_HIII_like"/>
    <property type="match status" value="1"/>
</dbReference>
<dbReference type="SUPFAM" id="SSF53098">
    <property type="entry name" value="Ribonuclease H-like"/>
    <property type="match status" value="1"/>
</dbReference>
<comment type="subcellular location">
    <subcellularLocation>
        <location evidence="4 14">Cytoplasm</location>
    </subcellularLocation>
</comment>
<evidence type="ECO:0000256" key="13">
    <source>
        <dbReference type="ARBA" id="ARBA00022842"/>
    </source>
</evidence>
<evidence type="ECO:0000256" key="12">
    <source>
        <dbReference type="ARBA" id="ARBA00022801"/>
    </source>
</evidence>
<proteinExistence type="inferred from homology"/>
<evidence type="ECO:0000256" key="7">
    <source>
        <dbReference type="ARBA" id="ARBA00021407"/>
    </source>
</evidence>
<dbReference type="HAMAP" id="MF_00053">
    <property type="entry name" value="RNase_HIII"/>
    <property type="match status" value="1"/>
</dbReference>
<name>A0A2P6MFD2_ALKUR</name>
<accession>A0A2P6MFD2</accession>
<comment type="function">
    <text evidence="3 14">Endonuclease that specifically degrades the RNA of RNA-DNA hybrids.</text>
</comment>
<evidence type="ECO:0000313" key="19">
    <source>
        <dbReference type="Proteomes" id="UP000243650"/>
    </source>
</evidence>
<gene>
    <name evidence="14" type="primary">rnhC</name>
    <name evidence="18" type="ORF">C6I21_12510</name>
</gene>
<keyword evidence="10 14" id="KW-0479">Metal-binding</keyword>
<sequence>MSQQVVNVSKETLNKMSSYYQTTGSLPPGAVFKSKKNGCTITGYRSGKVLFQGAGSADEASKWQKNSQPAGASRRKPSVSDHKWKPSAEVLEKPLIGSDETGTGDYFGPMTVVAAHLTPAQLKEAEPLGLRDSKSMNDEIIRSTAPKLLSLCTYSLRVLRNEKYNELQQKGYNQGAMKALLHHRAIQSVIEQLQGEDVPVDGVLIDQFVKPERYFEYVKQTGGSWPEQIPIYFATKAEDMHPAVAAGSILARYAFLKEMDAIAQTLGLPVPKGAGSNVDKAAAEIASVHGKETLFRYVKAHFSNTGRVLK</sequence>
<comment type="catalytic activity">
    <reaction evidence="1 14 15">
        <text>Endonucleolytic cleavage to 5'-phosphomonoester.</text>
        <dbReference type="EC" id="3.1.26.4"/>
    </reaction>
</comment>
<dbReference type="PIRSF" id="PIRSF037748">
    <property type="entry name" value="RnhC"/>
    <property type="match status" value="1"/>
</dbReference>
<evidence type="ECO:0000256" key="15">
    <source>
        <dbReference type="PROSITE-ProRule" id="PRU01319"/>
    </source>
</evidence>
<comment type="cofactor">
    <cofactor evidence="2">
        <name>Mg(2+)</name>
        <dbReference type="ChEBI" id="CHEBI:18420"/>
    </cofactor>
</comment>
<evidence type="ECO:0000256" key="16">
    <source>
        <dbReference type="SAM" id="MobiDB-lite"/>
    </source>
</evidence>
<evidence type="ECO:0000259" key="17">
    <source>
        <dbReference type="PROSITE" id="PS51975"/>
    </source>
</evidence>
<dbReference type="PANTHER" id="PTHR10954:SF23">
    <property type="entry name" value="RIBONUCLEASE"/>
    <property type="match status" value="1"/>
</dbReference>
<dbReference type="EMBL" id="PVNS01000011">
    <property type="protein sequence ID" value="PRO64957.1"/>
    <property type="molecule type" value="Genomic_DNA"/>
</dbReference>
<keyword evidence="9 14" id="KW-0540">Nuclease</keyword>
<comment type="cofactor">
    <cofactor evidence="14 15">
        <name>Mn(2+)</name>
        <dbReference type="ChEBI" id="CHEBI:29035"/>
    </cofactor>
    <cofactor evidence="14 15">
        <name>Mg(2+)</name>
        <dbReference type="ChEBI" id="CHEBI:18420"/>
    </cofactor>
    <text evidence="14 15">Manganese or magnesium. Binds 1 divalent metal ion per monomer in the absence of substrate. May bind a second metal ion after substrate binding.</text>
</comment>
<dbReference type="RefSeq" id="WP_105959813.1">
    <property type="nucleotide sequence ID" value="NZ_PVNS01000011.1"/>
</dbReference>
<dbReference type="GO" id="GO:0004523">
    <property type="term" value="F:RNA-DNA hybrid ribonuclease activity"/>
    <property type="evidence" value="ECO:0007669"/>
    <property type="project" value="UniProtKB-UniRule"/>
</dbReference>
<dbReference type="PANTHER" id="PTHR10954">
    <property type="entry name" value="RIBONUCLEASE H2 SUBUNIT A"/>
    <property type="match status" value="1"/>
</dbReference>
<dbReference type="GO" id="GO:0043137">
    <property type="term" value="P:DNA replication, removal of RNA primer"/>
    <property type="evidence" value="ECO:0007669"/>
    <property type="project" value="TreeGrafter"/>
</dbReference>
<dbReference type="InterPro" id="IPR012295">
    <property type="entry name" value="TBP_dom_sf"/>
</dbReference>
<evidence type="ECO:0000256" key="5">
    <source>
        <dbReference type="ARBA" id="ARBA00008378"/>
    </source>
</evidence>
<evidence type="ECO:0000256" key="14">
    <source>
        <dbReference type="HAMAP-Rule" id="MF_00053"/>
    </source>
</evidence>
<dbReference type="GO" id="GO:0032299">
    <property type="term" value="C:ribonuclease H2 complex"/>
    <property type="evidence" value="ECO:0007669"/>
    <property type="project" value="TreeGrafter"/>
</dbReference>
<dbReference type="Pfam" id="PF01351">
    <property type="entry name" value="RNase_HII"/>
    <property type="match status" value="1"/>
</dbReference>
<evidence type="ECO:0000256" key="11">
    <source>
        <dbReference type="ARBA" id="ARBA00022759"/>
    </source>
</evidence>
<comment type="similarity">
    <text evidence="5 14">Belongs to the RNase HII family. RnhC subfamily.</text>
</comment>
<dbReference type="Proteomes" id="UP000243650">
    <property type="component" value="Unassembled WGS sequence"/>
</dbReference>
<evidence type="ECO:0000256" key="8">
    <source>
        <dbReference type="ARBA" id="ARBA00022490"/>
    </source>
</evidence>
<evidence type="ECO:0000256" key="3">
    <source>
        <dbReference type="ARBA" id="ARBA00004065"/>
    </source>
</evidence>
<feature type="binding site" evidence="14 15">
    <location>
        <position position="99"/>
    </location>
    <ligand>
        <name>a divalent metal cation</name>
        <dbReference type="ChEBI" id="CHEBI:60240"/>
    </ligand>
</feature>
<evidence type="ECO:0000256" key="4">
    <source>
        <dbReference type="ARBA" id="ARBA00004496"/>
    </source>
</evidence>
<dbReference type="InterPro" id="IPR004641">
    <property type="entry name" value="RNase_HIII"/>
</dbReference>
<dbReference type="InterPro" id="IPR036397">
    <property type="entry name" value="RNaseH_sf"/>
</dbReference>